<dbReference type="Pfam" id="PF25597">
    <property type="entry name" value="SH3_retrovirus"/>
    <property type="match status" value="1"/>
</dbReference>
<proteinExistence type="predicted"/>
<feature type="domain" description="Reverse transcriptase Ty1/copia-type" evidence="1">
    <location>
        <begin position="157"/>
        <end position="202"/>
    </location>
</feature>
<organism evidence="3 4">
    <name type="scientific">Vigna mungo</name>
    <name type="common">Black gram</name>
    <name type="synonym">Phaseolus mungo</name>
    <dbReference type="NCBI Taxonomy" id="3915"/>
    <lineage>
        <taxon>Eukaryota</taxon>
        <taxon>Viridiplantae</taxon>
        <taxon>Streptophyta</taxon>
        <taxon>Embryophyta</taxon>
        <taxon>Tracheophyta</taxon>
        <taxon>Spermatophyta</taxon>
        <taxon>Magnoliopsida</taxon>
        <taxon>eudicotyledons</taxon>
        <taxon>Gunneridae</taxon>
        <taxon>Pentapetalae</taxon>
        <taxon>rosids</taxon>
        <taxon>fabids</taxon>
        <taxon>Fabales</taxon>
        <taxon>Fabaceae</taxon>
        <taxon>Papilionoideae</taxon>
        <taxon>50 kb inversion clade</taxon>
        <taxon>NPAAA clade</taxon>
        <taxon>indigoferoid/millettioid clade</taxon>
        <taxon>Phaseoleae</taxon>
        <taxon>Vigna</taxon>
    </lineage>
</organism>
<name>A0AAQ3S5E2_VIGMU</name>
<dbReference type="InterPro" id="IPR057670">
    <property type="entry name" value="SH3_retrovirus"/>
</dbReference>
<feature type="non-terminal residue" evidence="3">
    <location>
        <position position="1"/>
    </location>
</feature>
<dbReference type="AlphaFoldDB" id="A0AAQ3S5E2"/>
<evidence type="ECO:0000313" key="4">
    <source>
        <dbReference type="Proteomes" id="UP001374535"/>
    </source>
</evidence>
<evidence type="ECO:0000259" key="1">
    <source>
        <dbReference type="Pfam" id="PF07727"/>
    </source>
</evidence>
<evidence type="ECO:0008006" key="5">
    <source>
        <dbReference type="Google" id="ProtNLM"/>
    </source>
</evidence>
<reference evidence="3 4" key="1">
    <citation type="journal article" date="2023" name="Life. Sci Alliance">
        <title>Evolutionary insights into 3D genome organization and epigenetic landscape of Vigna mungo.</title>
        <authorList>
            <person name="Junaid A."/>
            <person name="Singh B."/>
            <person name="Bhatia S."/>
        </authorList>
    </citation>
    <scope>NUCLEOTIDE SEQUENCE [LARGE SCALE GENOMIC DNA]</scope>
    <source>
        <strain evidence="3">Urdbean</strain>
    </source>
</reference>
<dbReference type="Pfam" id="PF07727">
    <property type="entry name" value="RVT_2"/>
    <property type="match status" value="1"/>
</dbReference>
<dbReference type="Proteomes" id="UP001374535">
    <property type="component" value="Chromosome 3"/>
</dbReference>
<evidence type="ECO:0000313" key="3">
    <source>
        <dbReference type="EMBL" id="WVZ17028.1"/>
    </source>
</evidence>
<sequence>GSVCYKHIPKEKRRKLDDRSESLILVGYHSTGAYRLFNSEKEEVIINRDVIVDEGVVYDWQKADDKPEIVFGWLEEDGLRQNVVNDEGNSRRSQRVRFPSTRLIDHEVFADNDIADSGDLVHFVFLADAKPITWRQAIDIKEWKEAMIEELKSIERNRTWDMVELPQHKRAIEVKWVFKSKYKPRGEIAKLKARLVAKGFLQ</sequence>
<keyword evidence="4" id="KW-1185">Reference proteome</keyword>
<dbReference type="EMBL" id="CP144698">
    <property type="protein sequence ID" value="WVZ17028.1"/>
    <property type="molecule type" value="Genomic_DNA"/>
</dbReference>
<evidence type="ECO:0000259" key="2">
    <source>
        <dbReference type="Pfam" id="PF25597"/>
    </source>
</evidence>
<dbReference type="InterPro" id="IPR013103">
    <property type="entry name" value="RVT_2"/>
</dbReference>
<accession>A0AAQ3S5E2</accession>
<protein>
    <recommendedName>
        <fullName evidence="5">Reverse transcriptase Ty1/copia-type domain-containing protein</fullName>
    </recommendedName>
</protein>
<gene>
    <name evidence="3" type="ORF">V8G54_010010</name>
</gene>
<feature type="domain" description="Retroviral polymerase SH3-like" evidence="2">
    <location>
        <begin position="2"/>
        <end position="64"/>
    </location>
</feature>